<sequence length="369" mass="38882">MPQARSLSSFAIATLVAGILLTGLSLEACSGPAENVPTPQTDAGGGGPAVDANGDDGDATPVDDPLVPTCRVETANWEPTNGTTSSNFSPVFEVPAGTELRSLYRTRVLGFDQPTKQFVVYSTRMWGAEMFEVHEDVRLNPGYERAVLAEGVLACRDTACDFVVWREDTGSPVAAHPVVVPEEVAPTTTTQNCVGGRGIVCLDDAGAWTTALDPDFLPAPIAAFVRLHEDHFLVADTNGVVFLVRSGVVVPFNSGTSEPVVELSGVAYPYSDVWAARTANGRLVRGTLAGGEACDLQVDSVEAGSAPDLVLRRGDRMVFTGFGRGRGAIGYAIPPESIAVGYNLCGIALNPFTIDAHHIYAPPLACYID</sequence>
<dbReference type="RefSeq" id="WP_146646687.1">
    <property type="nucleotide sequence ID" value="NZ_CP012333.1"/>
</dbReference>
<accession>A0A0K1PNU4</accession>
<dbReference type="STRING" id="1391654.AKJ09_01862"/>
<dbReference type="Proteomes" id="UP000064967">
    <property type="component" value="Chromosome"/>
</dbReference>
<keyword evidence="3" id="KW-1185">Reference proteome</keyword>
<evidence type="ECO:0000313" key="3">
    <source>
        <dbReference type="Proteomes" id="UP000064967"/>
    </source>
</evidence>
<reference evidence="2 3" key="1">
    <citation type="submission" date="2015-08" db="EMBL/GenBank/DDBJ databases">
        <authorList>
            <person name="Babu N.S."/>
            <person name="Beckwith C.J."/>
            <person name="Beseler K.G."/>
            <person name="Brison A."/>
            <person name="Carone J.V."/>
            <person name="Caskin T.P."/>
            <person name="Diamond M."/>
            <person name="Durham M.E."/>
            <person name="Foxe J.M."/>
            <person name="Go M."/>
            <person name="Henderson B.A."/>
            <person name="Jones I.B."/>
            <person name="McGettigan J.A."/>
            <person name="Micheletti S.J."/>
            <person name="Nasrallah M.E."/>
            <person name="Ortiz D."/>
            <person name="Piller C.R."/>
            <person name="Privatt S.R."/>
            <person name="Schneider S.L."/>
            <person name="Sharp S."/>
            <person name="Smith T.C."/>
            <person name="Stanton J.D."/>
            <person name="Ullery H.E."/>
            <person name="Wilson R.J."/>
            <person name="Serrano M.G."/>
            <person name="Buck G."/>
            <person name="Lee V."/>
            <person name="Wang Y."/>
            <person name="Carvalho R."/>
            <person name="Voegtly L."/>
            <person name="Shi R."/>
            <person name="Duckworth R."/>
            <person name="Johnson A."/>
            <person name="Loviza R."/>
            <person name="Walstead R."/>
            <person name="Shah Z."/>
            <person name="Kiflezghi M."/>
            <person name="Wade K."/>
            <person name="Ball S.L."/>
            <person name="Bradley K.W."/>
            <person name="Asai D.J."/>
            <person name="Bowman C.A."/>
            <person name="Russell D.A."/>
            <person name="Pope W.H."/>
            <person name="Jacobs-Sera D."/>
            <person name="Hendrix R.W."/>
            <person name="Hatfull G.F."/>
        </authorList>
    </citation>
    <scope>NUCLEOTIDE SEQUENCE [LARGE SCALE GENOMIC DNA]</scope>
    <source>
        <strain evidence="2 3">DSM 27648</strain>
    </source>
</reference>
<feature type="region of interest" description="Disordered" evidence="1">
    <location>
        <begin position="32"/>
        <end position="65"/>
    </location>
</feature>
<evidence type="ECO:0000313" key="2">
    <source>
        <dbReference type="EMBL" id="AKU95198.1"/>
    </source>
</evidence>
<proteinExistence type="predicted"/>
<gene>
    <name evidence="2" type="ORF">AKJ09_01862</name>
</gene>
<name>A0A0K1PNU4_9BACT</name>
<dbReference type="KEGG" id="llu:AKJ09_01862"/>
<evidence type="ECO:0000256" key="1">
    <source>
        <dbReference type="SAM" id="MobiDB-lite"/>
    </source>
</evidence>
<dbReference type="EMBL" id="CP012333">
    <property type="protein sequence ID" value="AKU95198.1"/>
    <property type="molecule type" value="Genomic_DNA"/>
</dbReference>
<dbReference type="AlphaFoldDB" id="A0A0K1PNU4"/>
<protein>
    <submittedName>
        <fullName evidence="2">Uncharacterized protein</fullName>
    </submittedName>
</protein>
<organism evidence="2 3">
    <name type="scientific">Labilithrix luteola</name>
    <dbReference type="NCBI Taxonomy" id="1391654"/>
    <lineage>
        <taxon>Bacteria</taxon>
        <taxon>Pseudomonadati</taxon>
        <taxon>Myxococcota</taxon>
        <taxon>Polyangia</taxon>
        <taxon>Polyangiales</taxon>
        <taxon>Labilitrichaceae</taxon>
        <taxon>Labilithrix</taxon>
    </lineage>
</organism>